<evidence type="ECO:0000313" key="1">
    <source>
        <dbReference type="EMBL" id="BAW18986.1"/>
    </source>
</evidence>
<organism evidence="1 2">
    <name type="scientific">Ralstonia phage RP12</name>
    <dbReference type="NCBI Taxonomy" id="1923889"/>
    <lineage>
        <taxon>Viruses</taxon>
        <taxon>Duplodnaviria</taxon>
        <taxon>Heunggongvirae</taxon>
        <taxon>Uroviricota</taxon>
        <taxon>Caudoviricetes</taxon>
        <taxon>Chimalliviridae</taxon>
        <taxon>Ripduovirus</taxon>
        <taxon>Ripduovirus RP12</taxon>
    </lineage>
</organism>
<name>A0A1L7N0K2_9CAUD</name>
<sequence>MAVTTLKNIATAISDTLEDVLDFKPQLEVMATMDQKIVFREDWTYYANVEGAIQPFNPFVELTTPGEVHCMERPALHYTAAHLNHAWAAGSFDYFYVPNPQFFQLVADFLNVYLNEDQLWSKLHPKPAQHFLQNYLSLDKIVATKVPELADELLHLQTEIGSEQSSFRHQITREGMTREDALKLYDVSGSHYENVITQDFWDRHQIRYVLNELTVKLARIVNAQFPAIRPLTERSVQPQHGYDVFCATVLNDNQVSVSSLGDYRILHWEINQ</sequence>
<evidence type="ECO:0000313" key="2">
    <source>
        <dbReference type="Proteomes" id="UP000222831"/>
    </source>
</evidence>
<dbReference type="Proteomes" id="UP000222831">
    <property type="component" value="Segment"/>
</dbReference>
<dbReference type="EMBL" id="AP017924">
    <property type="protein sequence ID" value="BAW18986.1"/>
    <property type="molecule type" value="Genomic_DNA"/>
</dbReference>
<dbReference type="RefSeq" id="YP_009598705.1">
    <property type="nucleotide sequence ID" value="NC_041911.1"/>
</dbReference>
<protein>
    <submittedName>
        <fullName evidence="1">Uncharacterized protein</fullName>
    </submittedName>
</protein>
<dbReference type="KEGG" id="vg:40074407"/>
<dbReference type="GeneID" id="40074407"/>
<accession>A0A1L7N0K2</accession>
<reference evidence="1 2" key="1">
    <citation type="submission" date="2016-12" db="EMBL/GenBank/DDBJ databases">
        <title>Characterization of two jumbo phages RP12 and RP31 infecting the phytopathogen Ralstonia solanacearum.</title>
        <authorList>
            <person name="Kawasaki T."/>
            <person name="Yoshikawa G."/>
            <person name="Ogata H."/>
            <person name="Yamada T."/>
        </authorList>
    </citation>
    <scope>NUCLEOTIDE SEQUENCE [LARGE SCALE GENOMIC DNA]</scope>
    <source>
        <strain evidence="1 2">RP12</strain>
    </source>
</reference>
<proteinExistence type="predicted"/>
<keyword evidence="2" id="KW-1185">Reference proteome</keyword>